<evidence type="ECO:0000313" key="2">
    <source>
        <dbReference type="EnsemblMetazoa" id="MESCA002284-PA"/>
    </source>
</evidence>
<evidence type="ECO:0000313" key="3">
    <source>
        <dbReference type="Proteomes" id="UP000015102"/>
    </source>
</evidence>
<feature type="compositionally biased region" description="Polar residues" evidence="1">
    <location>
        <begin position="70"/>
        <end position="92"/>
    </location>
</feature>
<accession>T1GFY2</accession>
<name>T1GFY2_MEGSC</name>
<dbReference type="EMBL" id="CAQQ02075511">
    <property type="status" value="NOT_ANNOTATED_CDS"/>
    <property type="molecule type" value="Genomic_DNA"/>
</dbReference>
<proteinExistence type="predicted"/>
<dbReference type="HOGENOM" id="CLU_1262828_0_0_1"/>
<sequence length="219" mass="23925">MTELINQIRDPHNIHPLSNSVGSIPQTLGGTPKNISAVPRGLRKGNELHSTPASNMKLVEATRHAQADNSPNIVSSKMSGSKSYTQGLSSAGTVKERPRIPSSQSMKSNLSLMGDISPNHTHFFEVMYVGKIRVSHKRVPCSFIDDALPKFKAYDAKKQKLLNSSQSSIVSENDGDEAEKATPVAEKKKTASDYRLEKGKNTLHSPLIQARHGMYPPIV</sequence>
<protein>
    <submittedName>
        <fullName evidence="2">Uncharacterized protein</fullName>
    </submittedName>
</protein>
<dbReference type="STRING" id="36166.T1GFY2"/>
<reference evidence="3" key="1">
    <citation type="submission" date="2013-02" db="EMBL/GenBank/DDBJ databases">
        <authorList>
            <person name="Hughes D."/>
        </authorList>
    </citation>
    <scope>NUCLEOTIDE SEQUENCE</scope>
    <source>
        <strain>Durham</strain>
        <strain evidence="3">NC isolate 2 -- Noor lab</strain>
    </source>
</reference>
<feature type="region of interest" description="Disordered" evidence="1">
    <location>
        <begin position="1"/>
        <end position="52"/>
    </location>
</feature>
<feature type="compositionally biased region" description="Polar residues" evidence="1">
    <location>
        <begin position="16"/>
        <end position="29"/>
    </location>
</feature>
<dbReference type="EnsemblMetazoa" id="MESCA002284-RA">
    <property type="protein sequence ID" value="MESCA002284-PA"/>
    <property type="gene ID" value="MESCA002284"/>
</dbReference>
<feature type="region of interest" description="Disordered" evidence="1">
    <location>
        <begin position="166"/>
        <end position="193"/>
    </location>
</feature>
<keyword evidence="3" id="KW-1185">Reference proteome</keyword>
<feature type="region of interest" description="Disordered" evidence="1">
    <location>
        <begin position="70"/>
        <end position="106"/>
    </location>
</feature>
<dbReference type="Proteomes" id="UP000015102">
    <property type="component" value="Unassembled WGS sequence"/>
</dbReference>
<dbReference type="AlphaFoldDB" id="T1GFY2"/>
<evidence type="ECO:0000256" key="1">
    <source>
        <dbReference type="SAM" id="MobiDB-lite"/>
    </source>
</evidence>
<dbReference type="EMBL" id="CAQQ02075512">
    <property type="status" value="NOT_ANNOTATED_CDS"/>
    <property type="molecule type" value="Genomic_DNA"/>
</dbReference>
<reference evidence="2" key="2">
    <citation type="submission" date="2015-06" db="UniProtKB">
        <authorList>
            <consortium name="EnsemblMetazoa"/>
        </authorList>
    </citation>
    <scope>IDENTIFICATION</scope>
</reference>
<organism evidence="2 3">
    <name type="scientific">Megaselia scalaris</name>
    <name type="common">Humpbacked fly</name>
    <name type="synonym">Phora scalaris</name>
    <dbReference type="NCBI Taxonomy" id="36166"/>
    <lineage>
        <taxon>Eukaryota</taxon>
        <taxon>Metazoa</taxon>
        <taxon>Ecdysozoa</taxon>
        <taxon>Arthropoda</taxon>
        <taxon>Hexapoda</taxon>
        <taxon>Insecta</taxon>
        <taxon>Pterygota</taxon>
        <taxon>Neoptera</taxon>
        <taxon>Endopterygota</taxon>
        <taxon>Diptera</taxon>
        <taxon>Brachycera</taxon>
        <taxon>Muscomorpha</taxon>
        <taxon>Platypezoidea</taxon>
        <taxon>Phoridae</taxon>
        <taxon>Megaseliini</taxon>
        <taxon>Megaselia</taxon>
    </lineage>
</organism>